<feature type="signal peptide" evidence="1">
    <location>
        <begin position="1"/>
        <end position="18"/>
    </location>
</feature>
<gene>
    <name evidence="3" type="ORF">SAMEA4412673_02436</name>
</gene>
<dbReference type="SUPFAM" id="SSF52317">
    <property type="entry name" value="Class I glutamine amidotransferase-like"/>
    <property type="match status" value="1"/>
</dbReference>
<keyword evidence="1" id="KW-0732">Signal</keyword>
<proteinExistence type="predicted"/>
<reference evidence="3 4" key="1">
    <citation type="submission" date="2017-06" db="EMBL/GenBank/DDBJ databases">
        <authorList>
            <consortium name="Pathogen Informatics"/>
        </authorList>
    </citation>
    <scope>NUCLEOTIDE SEQUENCE [LARGE SCALE GENOMIC DNA]</scope>
    <source>
        <strain evidence="3 4">NCTC12149</strain>
    </source>
</reference>
<dbReference type="InterPro" id="IPR002818">
    <property type="entry name" value="DJ-1/PfpI"/>
</dbReference>
<dbReference type="CDD" id="cd03139">
    <property type="entry name" value="GATase1_PfpI_2"/>
    <property type="match status" value="1"/>
</dbReference>
<dbReference type="RefSeq" id="WP_093097232.1">
    <property type="nucleotide sequence ID" value="NZ_FNGK01000001.1"/>
</dbReference>
<dbReference type="AlphaFoldDB" id="A0AAJ4XCA1"/>
<sequence>MKKILFLILFNLFQHANAQNHPENHEKLMDNLASQIKHDTINIGFLLFDGAVLQDFAGPMEVFSKAKSLSHGKYKTFSIGLENKIIKLDNEMLVVETEYILANAPKIDYLIIPGANMKKIEEILANSSLMEKFKKAMSGKNQNIISVCTAAYLLAKSDMLNNKKTTTHFFVAQDFKERFPKVNLITDVRFVEDGNIISSSGVTSGIDAALYLVEKLSGQKMRAMINRALQHDFKIEDKWPVPPNGMRYKMNNHE</sequence>
<dbReference type="Proteomes" id="UP000215355">
    <property type="component" value="Chromosome 1"/>
</dbReference>
<dbReference type="PANTHER" id="PTHR43130:SF3">
    <property type="entry name" value="HTH-TYPE TRANSCRIPTIONAL REGULATOR RV1931C"/>
    <property type="match status" value="1"/>
</dbReference>
<evidence type="ECO:0000313" key="3">
    <source>
        <dbReference type="EMBL" id="SNV51537.1"/>
    </source>
</evidence>
<name>A0AAJ4XCA1_9SPHI</name>
<accession>A0AAJ4XCA1</accession>
<dbReference type="GO" id="GO:0006355">
    <property type="term" value="P:regulation of DNA-templated transcription"/>
    <property type="evidence" value="ECO:0007669"/>
    <property type="project" value="TreeGrafter"/>
</dbReference>
<dbReference type="InterPro" id="IPR029062">
    <property type="entry name" value="Class_I_gatase-like"/>
</dbReference>
<dbReference type="InterPro" id="IPR052158">
    <property type="entry name" value="INH-QAR"/>
</dbReference>
<dbReference type="EMBL" id="LT906468">
    <property type="protein sequence ID" value="SNV51537.1"/>
    <property type="molecule type" value="Genomic_DNA"/>
</dbReference>
<protein>
    <submittedName>
        <fullName evidence="3">Transcriptional activator FtrA</fullName>
    </submittedName>
</protein>
<organism evidence="3 4">
    <name type="scientific">Sphingobacterium mizutaii</name>
    <dbReference type="NCBI Taxonomy" id="1010"/>
    <lineage>
        <taxon>Bacteria</taxon>
        <taxon>Pseudomonadati</taxon>
        <taxon>Bacteroidota</taxon>
        <taxon>Sphingobacteriia</taxon>
        <taxon>Sphingobacteriales</taxon>
        <taxon>Sphingobacteriaceae</taxon>
        <taxon>Sphingobacterium</taxon>
    </lineage>
</organism>
<dbReference type="Gene3D" id="3.40.50.880">
    <property type="match status" value="1"/>
</dbReference>
<evidence type="ECO:0000256" key="1">
    <source>
        <dbReference type="SAM" id="SignalP"/>
    </source>
</evidence>
<evidence type="ECO:0000259" key="2">
    <source>
        <dbReference type="Pfam" id="PF01965"/>
    </source>
</evidence>
<evidence type="ECO:0000313" key="4">
    <source>
        <dbReference type="Proteomes" id="UP000215355"/>
    </source>
</evidence>
<dbReference type="PANTHER" id="PTHR43130">
    <property type="entry name" value="ARAC-FAMILY TRANSCRIPTIONAL REGULATOR"/>
    <property type="match status" value="1"/>
</dbReference>
<dbReference type="KEGG" id="smiz:4412673_02436"/>
<feature type="domain" description="DJ-1/PfpI" evidence="2">
    <location>
        <begin position="45"/>
        <end position="214"/>
    </location>
</feature>
<feature type="chain" id="PRO_5042584604" evidence="1">
    <location>
        <begin position="19"/>
        <end position="254"/>
    </location>
</feature>
<dbReference type="Pfam" id="PF01965">
    <property type="entry name" value="DJ-1_PfpI"/>
    <property type="match status" value="1"/>
</dbReference>